<feature type="signal peptide" evidence="1">
    <location>
        <begin position="1"/>
        <end position="20"/>
    </location>
</feature>
<dbReference type="EMBL" id="JABBGH010000003">
    <property type="protein sequence ID" value="NML67797.1"/>
    <property type="molecule type" value="Genomic_DNA"/>
</dbReference>
<name>A0A7Y0FP92_9BACT</name>
<comment type="caution">
    <text evidence="3">The sequence shown here is derived from an EMBL/GenBank/DDBJ whole genome shotgun (WGS) entry which is preliminary data.</text>
</comment>
<dbReference type="InterPro" id="IPR008972">
    <property type="entry name" value="Cupredoxin"/>
</dbReference>
<evidence type="ECO:0000313" key="3">
    <source>
        <dbReference type="EMBL" id="NML67797.1"/>
    </source>
</evidence>
<dbReference type="Pfam" id="PF18962">
    <property type="entry name" value="Por_Secre_tail"/>
    <property type="match status" value="1"/>
</dbReference>
<evidence type="ECO:0000259" key="2">
    <source>
        <dbReference type="Pfam" id="PF18962"/>
    </source>
</evidence>
<dbReference type="NCBIfam" id="TIGR04183">
    <property type="entry name" value="Por_Secre_tail"/>
    <property type="match status" value="1"/>
</dbReference>
<sequence length="213" mass="22358">MTRFATLIFSTILGLRVAMATTYEVKIGPNGENSYSPQALPSLRVGDAVKFTWVSGVHPTMSDSSPAAWPTFTLSSSNASQIVTFAQAGSYPYHCTVHAGQTSTGYVGMVGTITVQAALATGQGQSPVPALSVFPNPARGQTTLQVSGPGGADYKVRLSNVLGSEVRRLPVRPENTPAADGVALDLSDLPPGLYFCSLLVNDKTLVTKRLTVL</sequence>
<keyword evidence="1" id="KW-0732">Signal</keyword>
<dbReference type="Proteomes" id="UP000559626">
    <property type="component" value="Unassembled WGS sequence"/>
</dbReference>
<feature type="chain" id="PRO_5030810592" evidence="1">
    <location>
        <begin position="21"/>
        <end position="213"/>
    </location>
</feature>
<dbReference type="InterPro" id="IPR026444">
    <property type="entry name" value="Secre_tail"/>
</dbReference>
<dbReference type="SUPFAM" id="SSF49503">
    <property type="entry name" value="Cupredoxins"/>
    <property type="match status" value="1"/>
</dbReference>
<accession>A0A7Y0FP92</accession>
<evidence type="ECO:0000256" key="1">
    <source>
        <dbReference type="SAM" id="SignalP"/>
    </source>
</evidence>
<gene>
    <name evidence="3" type="ORF">HHL22_21555</name>
</gene>
<dbReference type="RefSeq" id="WP_169533438.1">
    <property type="nucleotide sequence ID" value="NZ_JABBGH010000003.1"/>
</dbReference>
<keyword evidence="4" id="KW-1185">Reference proteome</keyword>
<evidence type="ECO:0000313" key="4">
    <source>
        <dbReference type="Proteomes" id="UP000559626"/>
    </source>
</evidence>
<reference evidence="3 4" key="1">
    <citation type="submission" date="2020-04" db="EMBL/GenBank/DDBJ databases">
        <title>Hymenobacter polaris sp. nov., isolated from Arctic soil.</title>
        <authorList>
            <person name="Dahal R.H."/>
        </authorList>
    </citation>
    <scope>NUCLEOTIDE SEQUENCE [LARGE SCALE GENOMIC DNA]</scope>
    <source>
        <strain evidence="3 4">RP-2-7</strain>
    </source>
</reference>
<protein>
    <submittedName>
        <fullName evidence="3">T9SS type A sorting domain-containing protein</fullName>
    </submittedName>
</protein>
<organism evidence="3 4">
    <name type="scientific">Hymenobacter polaris</name>
    <dbReference type="NCBI Taxonomy" id="2682546"/>
    <lineage>
        <taxon>Bacteria</taxon>
        <taxon>Pseudomonadati</taxon>
        <taxon>Bacteroidota</taxon>
        <taxon>Cytophagia</taxon>
        <taxon>Cytophagales</taxon>
        <taxon>Hymenobacteraceae</taxon>
        <taxon>Hymenobacter</taxon>
    </lineage>
</organism>
<feature type="domain" description="Secretion system C-terminal sorting" evidence="2">
    <location>
        <begin position="133"/>
        <end position="210"/>
    </location>
</feature>
<proteinExistence type="predicted"/>
<dbReference type="AlphaFoldDB" id="A0A7Y0FP92"/>
<dbReference type="Gene3D" id="2.60.40.420">
    <property type="entry name" value="Cupredoxins - blue copper proteins"/>
    <property type="match status" value="1"/>
</dbReference>